<reference evidence="1 2" key="2">
    <citation type="journal article" date="2020" name="Microbiol. Resour. Announc.">
        <title>Antarctic desert soil bacteria exhibit high novel natural product potential, evaluated through long-read genome sequencing and comparative genomics.</title>
        <authorList>
            <person name="Benaud N."/>
            <person name="Edwards R.J."/>
            <person name="Amos T.G."/>
            <person name="D'Agostino P.M."/>
            <person name="Gutierrez-Chavez C."/>
            <person name="Montgomery K."/>
            <person name="Nicetic I."/>
            <person name="Ferrari B.C."/>
        </authorList>
    </citation>
    <scope>NUCLEOTIDE SEQUENCE [LARGE SCALE GENOMIC DNA]</scope>
    <source>
        <strain evidence="1 2">SPB151</strain>
    </source>
</reference>
<dbReference type="InterPro" id="IPR023375">
    <property type="entry name" value="ADC_dom_sf"/>
</dbReference>
<evidence type="ECO:0000313" key="2">
    <source>
        <dbReference type="Proteomes" id="UP000515563"/>
    </source>
</evidence>
<gene>
    <name evidence="1" type="ORF">F1D05_34775</name>
</gene>
<evidence type="ECO:0000313" key="1">
    <source>
        <dbReference type="EMBL" id="QNE22130.1"/>
    </source>
</evidence>
<dbReference type="PANTHER" id="PTHR39186">
    <property type="entry name" value="DUF2071 FAMILY PROTEIN"/>
    <property type="match status" value="1"/>
</dbReference>
<dbReference type="PANTHER" id="PTHR39186:SF1">
    <property type="entry name" value="DUF2071 DOMAIN-CONTAINING PROTEIN"/>
    <property type="match status" value="1"/>
</dbReference>
<accession>A0A7G6X7B5</accession>
<dbReference type="AlphaFoldDB" id="A0A7G6X7B5"/>
<sequence>MAEPVQVEAPPLRRPQIVRQNWRDLVFLHWAVEPASLRRFYPPGTEPDTYEGKSYVGLVPFRMTGTGLPHGPAVPWLGTFLETNIRLYSVDATGRRGVVFLSLDADRAAVVATARSVFGLPYRWARMRHQVHGDTHTYSSSLRWPGTSASSTIRVQLGDTLTPGPLEHFLTARWGLHVARAGRTWHLPNEHPAWVLRTAELTAFEEHGLLASVGLQELSGRPPDHVSFSHGVPARFRRPTLASTPRPPAGR</sequence>
<reference evidence="2" key="1">
    <citation type="submission" date="2019-09" db="EMBL/GenBank/DDBJ databases">
        <title>Antimicrobial potential of Antarctic Bacteria.</title>
        <authorList>
            <person name="Benaud N."/>
            <person name="Edwards R.J."/>
            <person name="Ferrari B.C."/>
        </authorList>
    </citation>
    <scope>NUCLEOTIDE SEQUENCE [LARGE SCALE GENOMIC DNA]</scope>
    <source>
        <strain evidence="2">SPB151</strain>
    </source>
</reference>
<dbReference type="KEGG" id="kqi:F1D05_34775"/>
<protein>
    <submittedName>
        <fullName evidence="1">DUF2071 domain-containing protein</fullName>
    </submittedName>
</protein>
<dbReference type="Proteomes" id="UP000515563">
    <property type="component" value="Chromosome"/>
</dbReference>
<dbReference type="RefSeq" id="WP_185444541.1">
    <property type="nucleotide sequence ID" value="NZ_CP043661.1"/>
</dbReference>
<organism evidence="1 2">
    <name type="scientific">Kribbella qitaiheensis</name>
    <dbReference type="NCBI Taxonomy" id="1544730"/>
    <lineage>
        <taxon>Bacteria</taxon>
        <taxon>Bacillati</taxon>
        <taxon>Actinomycetota</taxon>
        <taxon>Actinomycetes</taxon>
        <taxon>Propionibacteriales</taxon>
        <taxon>Kribbellaceae</taxon>
        <taxon>Kribbella</taxon>
    </lineage>
</organism>
<dbReference type="Pfam" id="PF09844">
    <property type="entry name" value="DUF2071"/>
    <property type="match status" value="1"/>
</dbReference>
<dbReference type="InterPro" id="IPR018644">
    <property type="entry name" value="DUF2071"/>
</dbReference>
<dbReference type="SUPFAM" id="SSF160104">
    <property type="entry name" value="Acetoacetate decarboxylase-like"/>
    <property type="match status" value="1"/>
</dbReference>
<keyword evidence="2" id="KW-1185">Reference proteome</keyword>
<proteinExistence type="predicted"/>
<dbReference type="EMBL" id="CP043661">
    <property type="protein sequence ID" value="QNE22130.1"/>
    <property type="molecule type" value="Genomic_DNA"/>
</dbReference>
<name>A0A7G6X7B5_9ACTN</name>
<dbReference type="Gene3D" id="2.40.400.10">
    <property type="entry name" value="Acetoacetate decarboxylase-like"/>
    <property type="match status" value="1"/>
</dbReference>